<keyword evidence="2" id="KW-1185">Reference proteome</keyword>
<dbReference type="EMBL" id="CAJVQA010004397">
    <property type="protein sequence ID" value="CAG8598146.1"/>
    <property type="molecule type" value="Genomic_DNA"/>
</dbReference>
<feature type="non-terminal residue" evidence="1">
    <location>
        <position position="1"/>
    </location>
</feature>
<sequence length="39" mass="4497">IADKQPGTCDYVKLLEKLFTTKKYVNHNQIYSIQVLGVK</sequence>
<evidence type="ECO:0000313" key="1">
    <source>
        <dbReference type="EMBL" id="CAG8598146.1"/>
    </source>
</evidence>
<accession>A0A9N9CC64</accession>
<gene>
    <name evidence="1" type="ORF">CPELLU_LOCUS6861</name>
</gene>
<name>A0A9N9CC64_9GLOM</name>
<proteinExistence type="predicted"/>
<comment type="caution">
    <text evidence="1">The sequence shown here is derived from an EMBL/GenBank/DDBJ whole genome shotgun (WGS) entry which is preliminary data.</text>
</comment>
<dbReference type="AlphaFoldDB" id="A0A9N9CC64"/>
<dbReference type="Proteomes" id="UP000789759">
    <property type="component" value="Unassembled WGS sequence"/>
</dbReference>
<protein>
    <submittedName>
        <fullName evidence="1">19876_t:CDS:1</fullName>
    </submittedName>
</protein>
<organism evidence="1 2">
    <name type="scientific">Cetraspora pellucida</name>
    <dbReference type="NCBI Taxonomy" id="1433469"/>
    <lineage>
        <taxon>Eukaryota</taxon>
        <taxon>Fungi</taxon>
        <taxon>Fungi incertae sedis</taxon>
        <taxon>Mucoromycota</taxon>
        <taxon>Glomeromycotina</taxon>
        <taxon>Glomeromycetes</taxon>
        <taxon>Diversisporales</taxon>
        <taxon>Gigasporaceae</taxon>
        <taxon>Cetraspora</taxon>
    </lineage>
</organism>
<evidence type="ECO:0000313" key="2">
    <source>
        <dbReference type="Proteomes" id="UP000789759"/>
    </source>
</evidence>
<reference evidence="1" key="1">
    <citation type="submission" date="2021-06" db="EMBL/GenBank/DDBJ databases">
        <authorList>
            <person name="Kallberg Y."/>
            <person name="Tangrot J."/>
            <person name="Rosling A."/>
        </authorList>
    </citation>
    <scope>NUCLEOTIDE SEQUENCE</scope>
    <source>
        <strain evidence="1">FL966</strain>
    </source>
</reference>